<evidence type="ECO:0000313" key="2">
    <source>
        <dbReference type="EMBL" id="TNN40594.1"/>
    </source>
</evidence>
<dbReference type="AlphaFoldDB" id="A0A4Z2FIJ4"/>
<proteinExistence type="predicted"/>
<feature type="region of interest" description="Disordered" evidence="1">
    <location>
        <begin position="28"/>
        <end position="49"/>
    </location>
</feature>
<evidence type="ECO:0000313" key="3">
    <source>
        <dbReference type="Proteomes" id="UP000314294"/>
    </source>
</evidence>
<evidence type="ECO:0000256" key="1">
    <source>
        <dbReference type="SAM" id="MobiDB-lite"/>
    </source>
</evidence>
<sequence>MASFLSLASRSWENKALALQTISVIRGREEEEPRQRGSGSHDLRQDAVGDLQRRLPLDTEVMEIQTMRPPASASWRDRSHWTGNRCNYEHSYLHRKEAFWRRFLLVAHQLRTAEKADHRRGRYHHLKEPALLGL</sequence>
<protein>
    <submittedName>
        <fullName evidence="2">Uncharacterized protein</fullName>
    </submittedName>
</protein>
<organism evidence="2 3">
    <name type="scientific">Liparis tanakae</name>
    <name type="common">Tanaka's snailfish</name>
    <dbReference type="NCBI Taxonomy" id="230148"/>
    <lineage>
        <taxon>Eukaryota</taxon>
        <taxon>Metazoa</taxon>
        <taxon>Chordata</taxon>
        <taxon>Craniata</taxon>
        <taxon>Vertebrata</taxon>
        <taxon>Euteleostomi</taxon>
        <taxon>Actinopterygii</taxon>
        <taxon>Neopterygii</taxon>
        <taxon>Teleostei</taxon>
        <taxon>Neoteleostei</taxon>
        <taxon>Acanthomorphata</taxon>
        <taxon>Eupercaria</taxon>
        <taxon>Perciformes</taxon>
        <taxon>Cottioidei</taxon>
        <taxon>Cottales</taxon>
        <taxon>Liparidae</taxon>
        <taxon>Liparis</taxon>
    </lineage>
</organism>
<gene>
    <name evidence="2" type="ORF">EYF80_049230</name>
</gene>
<dbReference type="Proteomes" id="UP000314294">
    <property type="component" value="Unassembled WGS sequence"/>
</dbReference>
<reference evidence="2 3" key="1">
    <citation type="submission" date="2019-03" db="EMBL/GenBank/DDBJ databases">
        <title>First draft genome of Liparis tanakae, snailfish: a comprehensive survey of snailfish specific genes.</title>
        <authorList>
            <person name="Kim W."/>
            <person name="Song I."/>
            <person name="Jeong J.-H."/>
            <person name="Kim D."/>
            <person name="Kim S."/>
            <person name="Ryu S."/>
            <person name="Song J.Y."/>
            <person name="Lee S.K."/>
        </authorList>
    </citation>
    <scope>NUCLEOTIDE SEQUENCE [LARGE SCALE GENOMIC DNA]</scope>
    <source>
        <tissue evidence="2">Muscle</tissue>
    </source>
</reference>
<dbReference type="EMBL" id="SRLO01001175">
    <property type="protein sequence ID" value="TNN40594.1"/>
    <property type="molecule type" value="Genomic_DNA"/>
</dbReference>
<keyword evidence="3" id="KW-1185">Reference proteome</keyword>
<accession>A0A4Z2FIJ4</accession>
<name>A0A4Z2FIJ4_9TELE</name>
<comment type="caution">
    <text evidence="2">The sequence shown here is derived from an EMBL/GenBank/DDBJ whole genome shotgun (WGS) entry which is preliminary data.</text>
</comment>